<dbReference type="Pfam" id="PF00486">
    <property type="entry name" value="Trans_reg_C"/>
    <property type="match status" value="1"/>
</dbReference>
<dbReference type="InterPro" id="IPR019734">
    <property type="entry name" value="TPR_rpt"/>
</dbReference>
<dbReference type="PROSITE" id="PS51755">
    <property type="entry name" value="OMPR_PHOB"/>
    <property type="match status" value="1"/>
</dbReference>
<evidence type="ECO:0000256" key="2">
    <source>
        <dbReference type="ARBA" id="ARBA00023015"/>
    </source>
</evidence>
<keyword evidence="8" id="KW-1185">Reference proteome</keyword>
<dbReference type="InterPro" id="IPR051677">
    <property type="entry name" value="AfsR-DnrI-RedD_regulator"/>
</dbReference>
<dbReference type="SUPFAM" id="SSF52540">
    <property type="entry name" value="P-loop containing nucleoside triphosphate hydrolases"/>
    <property type="match status" value="1"/>
</dbReference>
<dbReference type="Pfam" id="PF13424">
    <property type="entry name" value="TPR_12"/>
    <property type="match status" value="2"/>
</dbReference>
<dbReference type="InterPro" id="IPR001867">
    <property type="entry name" value="OmpR/PhoB-type_DNA-bd"/>
</dbReference>
<dbReference type="Pfam" id="PF03704">
    <property type="entry name" value="BTAD"/>
    <property type="match status" value="1"/>
</dbReference>
<organism evidence="7 8">
    <name type="scientific">Amycolatopsis bullii</name>
    <dbReference type="NCBI Taxonomy" id="941987"/>
    <lineage>
        <taxon>Bacteria</taxon>
        <taxon>Bacillati</taxon>
        <taxon>Actinomycetota</taxon>
        <taxon>Actinomycetes</taxon>
        <taxon>Pseudonocardiales</taxon>
        <taxon>Pseudonocardiaceae</taxon>
        <taxon>Amycolatopsis</taxon>
    </lineage>
</organism>
<dbReference type="PANTHER" id="PTHR35807">
    <property type="entry name" value="TRANSCRIPTIONAL REGULATOR REDD-RELATED"/>
    <property type="match status" value="1"/>
</dbReference>
<evidence type="ECO:0000313" key="8">
    <source>
        <dbReference type="Proteomes" id="UP000649955"/>
    </source>
</evidence>
<dbReference type="Proteomes" id="UP000649955">
    <property type="component" value="Unassembled WGS sequence"/>
</dbReference>
<proteinExistence type="inferred from homology"/>
<dbReference type="InterPro" id="IPR011990">
    <property type="entry name" value="TPR-like_helical_dom_sf"/>
</dbReference>
<evidence type="ECO:0000313" key="7">
    <source>
        <dbReference type="EMBL" id="GHG29994.1"/>
    </source>
</evidence>
<feature type="domain" description="OmpR/PhoB-type" evidence="6">
    <location>
        <begin position="1"/>
        <end position="89"/>
    </location>
</feature>
<dbReference type="InterPro" id="IPR027417">
    <property type="entry name" value="P-loop_NTPase"/>
</dbReference>
<evidence type="ECO:0000256" key="1">
    <source>
        <dbReference type="ARBA" id="ARBA00005820"/>
    </source>
</evidence>
<evidence type="ECO:0000256" key="3">
    <source>
        <dbReference type="ARBA" id="ARBA00023125"/>
    </source>
</evidence>
<dbReference type="PANTHER" id="PTHR35807:SF1">
    <property type="entry name" value="TRANSCRIPTIONAL REGULATOR REDD"/>
    <property type="match status" value="1"/>
</dbReference>
<dbReference type="PRINTS" id="PR00364">
    <property type="entry name" value="DISEASERSIST"/>
</dbReference>
<dbReference type="SUPFAM" id="SSF48452">
    <property type="entry name" value="TPR-like"/>
    <property type="match status" value="3"/>
</dbReference>
<dbReference type="RefSeq" id="WP_191314411.1">
    <property type="nucleotide sequence ID" value="NZ_BNAW01000030.1"/>
</dbReference>
<dbReference type="Gene3D" id="1.25.40.10">
    <property type="entry name" value="Tetratricopeptide repeat domain"/>
    <property type="match status" value="2"/>
</dbReference>
<keyword evidence="3 5" id="KW-0238">DNA-binding</keyword>
<accession>A0ABQ3KK93</accession>
<reference evidence="8" key="1">
    <citation type="journal article" date="2019" name="Int. J. Syst. Evol. Microbiol.">
        <title>The Global Catalogue of Microorganisms (GCM) 10K type strain sequencing project: providing services to taxonomists for standard genome sequencing and annotation.</title>
        <authorList>
            <consortium name="The Broad Institute Genomics Platform"/>
            <consortium name="The Broad Institute Genome Sequencing Center for Infectious Disease"/>
            <person name="Wu L."/>
            <person name="Ma J."/>
        </authorList>
    </citation>
    <scope>NUCLEOTIDE SEQUENCE [LARGE SCALE GENOMIC DNA]</scope>
    <source>
        <strain evidence="8">CGMCC 4.7680</strain>
    </source>
</reference>
<comment type="caution">
    <text evidence="7">The sequence shown here is derived from an EMBL/GenBank/DDBJ whole genome shotgun (WGS) entry which is preliminary data.</text>
</comment>
<dbReference type="InterPro" id="IPR036388">
    <property type="entry name" value="WH-like_DNA-bd_sf"/>
</dbReference>
<evidence type="ECO:0000256" key="4">
    <source>
        <dbReference type="ARBA" id="ARBA00023163"/>
    </source>
</evidence>
<name>A0ABQ3KK93_9PSEU</name>
<dbReference type="CDD" id="cd15831">
    <property type="entry name" value="BTAD"/>
    <property type="match status" value="1"/>
</dbReference>
<comment type="similarity">
    <text evidence="1">Belongs to the AfsR/DnrI/RedD regulatory family.</text>
</comment>
<dbReference type="InterPro" id="IPR016032">
    <property type="entry name" value="Sig_transdc_resp-reg_C-effctor"/>
</dbReference>
<sequence>MKFLLLGPVEVTAGPWPGGPRQLAVLAALLTRANETVTLPYLCEAVWDVPPKAADSNIRTYVAKIRQFLGRRGLSDRLTTRNRGYRLAVQPGELDLTAFEDAFRQGQCAAGAGKDGEAADAFAVALGLWRGEPFENTEPGPALRAERARLTEQRLLATEGLARARIALGAADTVVADLHRLVAEYPTREELAALLMLALHHSGRQADALTVFAEARHRLVSELGVEPGARLSAVHRDVLTTSPSPVPATPVRAQHQLPMDARGFTGRKAALDEVYRLVAQEPAKSVTVWVVTGMAGVGKTRLAVHAAHELVRRGRFTDLQLWADLRGFDPEAARAEPAQVLSRFLALLGVPPDRVPADPATRAALYRDRLTGRKALVLLDNAADEEQVRPLLPGSSGTLVVVTSRRALPDLDGTHVTHLEVFDTADAITLLAQVAGRERVLADRAAAARVAELCGRLPIAMTIAAQRLHTRPKWTIGDLARLLEVRTERLAALHGRTRAVRAAFDLSYRLLPPGVQRVFRLTGLHPAESFTALSVAALAGIGPAAADDALEALADEHLLEEITPGRFRPHDLIRLYAMSRATEEQSDAAIHRSLQRLLIWYLHAADAASGVVNPAGRRVPLDPAAAPAHLPSLRDREAALDWFEDERSALVTLVQTAVDRREHKIAWQLPCACLSFFYLRKHWDDWVATHRLGLVAAREVSDSDGEARMLNGLGVAHSDLGQLDDAVWCHRAAAELFRRSGDVLGEAWNLNNLGVTYDDLHSYAEAADCYRSALPLFRRAGDPHGESIALSNLGDAHRELGRPDEATANIREALLIQRRTGERAGQRFTLTSLGDLQRDTGEPQLADASYSAALAIAREVDDRRTAAKLLRRLADLRSATGRPAEVRRLLQEAYGILSALGGPEAAAVGALLQAAGMTTRPEP</sequence>
<dbReference type="EMBL" id="BNAW01000030">
    <property type="protein sequence ID" value="GHG29994.1"/>
    <property type="molecule type" value="Genomic_DNA"/>
</dbReference>
<keyword evidence="4" id="KW-0804">Transcription</keyword>
<protein>
    <submittedName>
        <fullName evidence="7">SARP family transcriptional regulator</fullName>
    </submittedName>
</protein>
<evidence type="ECO:0000256" key="5">
    <source>
        <dbReference type="PROSITE-ProRule" id="PRU01091"/>
    </source>
</evidence>
<keyword evidence="2" id="KW-0805">Transcription regulation</keyword>
<dbReference type="SMART" id="SM00862">
    <property type="entry name" value="Trans_reg_C"/>
    <property type="match status" value="1"/>
</dbReference>
<dbReference type="Gene3D" id="1.10.10.10">
    <property type="entry name" value="Winged helix-like DNA-binding domain superfamily/Winged helix DNA-binding domain"/>
    <property type="match status" value="1"/>
</dbReference>
<dbReference type="InterPro" id="IPR005158">
    <property type="entry name" value="BTAD"/>
</dbReference>
<dbReference type="SUPFAM" id="SSF46894">
    <property type="entry name" value="C-terminal effector domain of the bipartite response regulators"/>
    <property type="match status" value="1"/>
</dbReference>
<dbReference type="SMART" id="SM01043">
    <property type="entry name" value="BTAD"/>
    <property type="match status" value="1"/>
</dbReference>
<feature type="DNA-binding region" description="OmpR/PhoB-type" evidence="5">
    <location>
        <begin position="1"/>
        <end position="89"/>
    </location>
</feature>
<gene>
    <name evidence="7" type="ORF">GCM10017567_57280</name>
</gene>
<evidence type="ECO:0000259" key="6">
    <source>
        <dbReference type="PROSITE" id="PS51755"/>
    </source>
</evidence>
<dbReference type="SMART" id="SM00028">
    <property type="entry name" value="TPR"/>
    <property type="match status" value="4"/>
</dbReference>